<keyword evidence="4" id="KW-0472">Membrane</keyword>
<dbReference type="Pfam" id="PF00106">
    <property type="entry name" value="adh_short"/>
    <property type="match status" value="1"/>
</dbReference>
<dbReference type="InterPro" id="IPR020904">
    <property type="entry name" value="Sc_DH/Rdtase_CS"/>
</dbReference>
<dbReference type="SUPFAM" id="SSF51735">
    <property type="entry name" value="NAD(P)-binding Rossmann-fold domains"/>
    <property type="match status" value="1"/>
</dbReference>
<dbReference type="CDD" id="cd05339">
    <property type="entry name" value="17beta-HSDXI-like_SDR_c"/>
    <property type="match status" value="1"/>
</dbReference>
<sequence>MTTCDNSEQENFGNKMISVLLLTVEIIVLNCKILLDLLVTLFRCVVPREEKSVVGEKVLITGTGHGIGKELARRYGELGAEVVCVDINAHSNQETVDELRKYGIKATGFECDVSKRENVMELYKKVKSTVGDITILVNNAGIMPTKLWSDHTASDITKIFDVNVFAHFWLLQAFLPSMIEKDHGHVIGLSSIAGLIGAPNLTAYCSSKFAVRGLMETFAEELRKEGSKVQFTTIFPYMTDTGLCKKVKIRFPNLFNMNDTKQVAHDIISSQRRGYREATIPGFMKIIHDIGRTLPEKSKMLIVDFLDSGVLVE</sequence>
<dbReference type="InterPro" id="IPR036291">
    <property type="entry name" value="NAD(P)-bd_dom_sf"/>
</dbReference>
<dbReference type="InterPro" id="IPR002347">
    <property type="entry name" value="SDR_fam"/>
</dbReference>
<dbReference type="EMBL" id="JAWJWF010000050">
    <property type="protein sequence ID" value="KAK6618024.1"/>
    <property type="molecule type" value="Genomic_DNA"/>
</dbReference>
<organism evidence="5 6">
    <name type="scientific">Polyplax serrata</name>
    <name type="common">Common mouse louse</name>
    <dbReference type="NCBI Taxonomy" id="468196"/>
    <lineage>
        <taxon>Eukaryota</taxon>
        <taxon>Metazoa</taxon>
        <taxon>Ecdysozoa</taxon>
        <taxon>Arthropoda</taxon>
        <taxon>Hexapoda</taxon>
        <taxon>Insecta</taxon>
        <taxon>Pterygota</taxon>
        <taxon>Neoptera</taxon>
        <taxon>Paraneoptera</taxon>
        <taxon>Psocodea</taxon>
        <taxon>Troctomorpha</taxon>
        <taxon>Phthiraptera</taxon>
        <taxon>Anoplura</taxon>
        <taxon>Polyplacidae</taxon>
        <taxon>Polyplax</taxon>
    </lineage>
</organism>
<accession>A0ABR1AEV9</accession>
<dbReference type="Gene3D" id="3.40.50.720">
    <property type="entry name" value="NAD(P)-binding Rossmann-like Domain"/>
    <property type="match status" value="1"/>
</dbReference>
<dbReference type="PRINTS" id="PR00081">
    <property type="entry name" value="GDHRDH"/>
</dbReference>
<name>A0ABR1AEV9_POLSC</name>
<evidence type="ECO:0000256" key="3">
    <source>
        <dbReference type="RuleBase" id="RU000363"/>
    </source>
</evidence>
<keyword evidence="6" id="KW-1185">Reference proteome</keyword>
<comment type="caution">
    <text evidence="5">The sequence shown here is derived from an EMBL/GenBank/DDBJ whole genome shotgun (WGS) entry which is preliminary data.</text>
</comment>
<evidence type="ECO:0000313" key="6">
    <source>
        <dbReference type="Proteomes" id="UP001359485"/>
    </source>
</evidence>
<protein>
    <submittedName>
        <fullName evidence="5">Uncharacterized protein</fullName>
    </submittedName>
</protein>
<keyword evidence="2" id="KW-0560">Oxidoreductase</keyword>
<feature type="transmembrane region" description="Helical" evidence="4">
    <location>
        <begin position="16"/>
        <end position="42"/>
    </location>
</feature>
<evidence type="ECO:0000256" key="1">
    <source>
        <dbReference type="ARBA" id="ARBA00006484"/>
    </source>
</evidence>
<evidence type="ECO:0000313" key="5">
    <source>
        <dbReference type="EMBL" id="KAK6618024.1"/>
    </source>
</evidence>
<keyword evidence="4" id="KW-0812">Transmembrane</keyword>
<reference evidence="5 6" key="1">
    <citation type="submission" date="2023-09" db="EMBL/GenBank/DDBJ databases">
        <title>Genomes of two closely related lineages of the louse Polyplax serrata with different host specificities.</title>
        <authorList>
            <person name="Martinu J."/>
            <person name="Tarabai H."/>
            <person name="Stefka J."/>
            <person name="Hypsa V."/>
        </authorList>
    </citation>
    <scope>NUCLEOTIDE SEQUENCE [LARGE SCALE GENOMIC DNA]</scope>
    <source>
        <strain evidence="5">98ZLc_SE</strain>
    </source>
</reference>
<dbReference type="PRINTS" id="PR00080">
    <property type="entry name" value="SDRFAMILY"/>
</dbReference>
<comment type="similarity">
    <text evidence="1 3">Belongs to the short-chain dehydrogenases/reductases (SDR) family.</text>
</comment>
<evidence type="ECO:0000256" key="2">
    <source>
        <dbReference type="ARBA" id="ARBA00023002"/>
    </source>
</evidence>
<dbReference type="PROSITE" id="PS00061">
    <property type="entry name" value="ADH_SHORT"/>
    <property type="match status" value="1"/>
</dbReference>
<dbReference type="PANTHER" id="PTHR24322">
    <property type="entry name" value="PKSB"/>
    <property type="match status" value="1"/>
</dbReference>
<evidence type="ECO:0000256" key="4">
    <source>
        <dbReference type="SAM" id="Phobius"/>
    </source>
</evidence>
<dbReference type="PANTHER" id="PTHR24322:SF736">
    <property type="entry name" value="RETINOL DEHYDROGENASE 10"/>
    <property type="match status" value="1"/>
</dbReference>
<gene>
    <name evidence="5" type="ORF">RUM44_002466</name>
</gene>
<dbReference type="Proteomes" id="UP001359485">
    <property type="component" value="Unassembled WGS sequence"/>
</dbReference>
<keyword evidence="4" id="KW-1133">Transmembrane helix</keyword>
<proteinExistence type="inferred from homology"/>